<evidence type="ECO:0000313" key="2">
    <source>
        <dbReference type="EMBL" id="NSX54392.1"/>
    </source>
</evidence>
<sequence length="100" mass="10935">MLGNLIIGALAGYLVPHVEPHLKKFLEQVALDELKLDPNELDLLTLIFMLICAAVLCALLGIYSSAFLLALGAGLGLFGKRIYHFVKVKVIKADRTKNDT</sequence>
<dbReference type="Proteomes" id="UP000777935">
    <property type="component" value="Unassembled WGS sequence"/>
</dbReference>
<dbReference type="EMBL" id="JABUFE010000003">
    <property type="protein sequence ID" value="NSX54392.1"/>
    <property type="molecule type" value="Genomic_DNA"/>
</dbReference>
<keyword evidence="1" id="KW-1133">Transmembrane helix</keyword>
<protein>
    <submittedName>
        <fullName evidence="2">Uncharacterized protein</fullName>
    </submittedName>
</protein>
<dbReference type="RefSeq" id="WP_174136402.1">
    <property type="nucleotide sequence ID" value="NZ_JABUFE010000003.1"/>
</dbReference>
<evidence type="ECO:0000313" key="3">
    <source>
        <dbReference type="Proteomes" id="UP000777935"/>
    </source>
</evidence>
<accession>A0ABX2INC3</accession>
<comment type="caution">
    <text evidence="2">The sequence shown here is derived from an EMBL/GenBank/DDBJ whole genome shotgun (WGS) entry which is preliminary data.</text>
</comment>
<gene>
    <name evidence="2" type="ORF">HRQ87_06215</name>
</gene>
<keyword evidence="1" id="KW-0472">Membrane</keyword>
<reference evidence="2 3" key="1">
    <citation type="submission" date="2020-06" db="EMBL/GenBank/DDBJ databases">
        <title>Sulfitobacter algicola sp. nov., isolated from green algae.</title>
        <authorList>
            <person name="Wang C."/>
        </authorList>
    </citation>
    <scope>NUCLEOTIDE SEQUENCE [LARGE SCALE GENOMIC DNA]</scope>
    <source>
        <strain evidence="2 3">1151</strain>
    </source>
</reference>
<keyword evidence="3" id="KW-1185">Reference proteome</keyword>
<proteinExistence type="predicted"/>
<keyword evidence="1" id="KW-0812">Transmembrane</keyword>
<name>A0ABX2INC3_9RHOB</name>
<feature type="transmembrane region" description="Helical" evidence="1">
    <location>
        <begin position="44"/>
        <end position="77"/>
    </location>
</feature>
<evidence type="ECO:0000256" key="1">
    <source>
        <dbReference type="SAM" id="Phobius"/>
    </source>
</evidence>
<organism evidence="2 3">
    <name type="scientific">Parasulfitobacter algicola</name>
    <dbReference type="NCBI Taxonomy" id="2614809"/>
    <lineage>
        <taxon>Bacteria</taxon>
        <taxon>Pseudomonadati</taxon>
        <taxon>Pseudomonadota</taxon>
        <taxon>Alphaproteobacteria</taxon>
        <taxon>Rhodobacterales</taxon>
        <taxon>Roseobacteraceae</taxon>
        <taxon>Parasulfitobacter</taxon>
    </lineage>
</organism>